<dbReference type="PRINTS" id="PR01415">
    <property type="entry name" value="ANKYRIN"/>
</dbReference>
<dbReference type="InterPro" id="IPR036770">
    <property type="entry name" value="Ankyrin_rpt-contain_sf"/>
</dbReference>
<dbReference type="PROSITE" id="PS50088">
    <property type="entry name" value="ANK_REPEAT"/>
    <property type="match status" value="4"/>
</dbReference>
<dbReference type="Proteomes" id="UP000292052">
    <property type="component" value="Unassembled WGS sequence"/>
</dbReference>
<dbReference type="SUPFAM" id="SSF48403">
    <property type="entry name" value="Ankyrin repeat"/>
    <property type="match status" value="1"/>
</dbReference>
<evidence type="ECO:0000313" key="3">
    <source>
        <dbReference type="Proteomes" id="UP000292052"/>
    </source>
</evidence>
<dbReference type="Pfam" id="PF13637">
    <property type="entry name" value="Ank_4"/>
    <property type="match status" value="1"/>
</dbReference>
<feature type="repeat" description="ANK" evidence="1">
    <location>
        <begin position="24"/>
        <end position="56"/>
    </location>
</feature>
<keyword evidence="1" id="KW-0040">ANK repeat</keyword>
<keyword evidence="3" id="KW-1185">Reference proteome</keyword>
<protein>
    <submittedName>
        <fullName evidence="2">Ankyrin repeat domain containing protein</fullName>
    </submittedName>
</protein>
<feature type="repeat" description="ANK" evidence="1">
    <location>
        <begin position="92"/>
        <end position="125"/>
    </location>
</feature>
<name>A0A482VK66_ASBVE</name>
<evidence type="ECO:0000313" key="2">
    <source>
        <dbReference type="EMBL" id="RZC32917.1"/>
    </source>
</evidence>
<gene>
    <name evidence="2" type="ORF">BDFB_009901</name>
</gene>
<dbReference type="InterPro" id="IPR002110">
    <property type="entry name" value="Ankyrin_rpt"/>
</dbReference>
<feature type="repeat" description="ANK" evidence="1">
    <location>
        <begin position="126"/>
        <end position="158"/>
    </location>
</feature>
<dbReference type="OrthoDB" id="10261302at2759"/>
<dbReference type="PROSITE" id="PS50297">
    <property type="entry name" value="ANK_REP_REGION"/>
    <property type="match status" value="4"/>
</dbReference>
<dbReference type="PANTHER" id="PTHR22677">
    <property type="entry name" value="ANKYRIN REPEAT DOMAIN-CONTAINING PROTEIN 60"/>
    <property type="match status" value="1"/>
</dbReference>
<dbReference type="EMBL" id="QDEB01093473">
    <property type="protein sequence ID" value="RZC32917.1"/>
    <property type="molecule type" value="Genomic_DNA"/>
</dbReference>
<dbReference type="InterPro" id="IPR039323">
    <property type="entry name" value="ANKRD_45/46/60"/>
</dbReference>
<dbReference type="AlphaFoldDB" id="A0A482VK66"/>
<feature type="non-terminal residue" evidence="2">
    <location>
        <position position="177"/>
    </location>
</feature>
<dbReference type="PANTHER" id="PTHR22677:SF4">
    <property type="entry name" value="USHER SYNDROME TYPE-1G PROTEIN-LIKE PROTEIN"/>
    <property type="match status" value="1"/>
</dbReference>
<dbReference type="Pfam" id="PF12796">
    <property type="entry name" value="Ank_2"/>
    <property type="match status" value="1"/>
</dbReference>
<accession>A0A482VK66</accession>
<feature type="repeat" description="ANK" evidence="1">
    <location>
        <begin position="59"/>
        <end position="91"/>
    </location>
</feature>
<evidence type="ECO:0000256" key="1">
    <source>
        <dbReference type="PROSITE-ProRule" id="PRU00023"/>
    </source>
</evidence>
<reference evidence="2 3" key="1">
    <citation type="submission" date="2017-03" db="EMBL/GenBank/DDBJ databases">
        <title>Genome of the blue death feigning beetle - Asbolus verrucosus.</title>
        <authorList>
            <person name="Rider S.D."/>
        </authorList>
    </citation>
    <scope>NUCLEOTIDE SEQUENCE [LARGE SCALE GENOMIC DNA]</scope>
    <source>
        <strain evidence="2">Butters</strain>
        <tissue evidence="2">Head and leg muscle</tissue>
    </source>
</reference>
<proteinExistence type="predicted"/>
<comment type="caution">
    <text evidence="2">The sequence shown here is derived from an EMBL/GenBank/DDBJ whole genome shotgun (WGS) entry which is preliminary data.</text>
</comment>
<dbReference type="Gene3D" id="1.25.40.20">
    <property type="entry name" value="Ankyrin repeat-containing domain"/>
    <property type="match status" value="2"/>
</dbReference>
<organism evidence="2 3">
    <name type="scientific">Asbolus verrucosus</name>
    <name type="common">Desert ironclad beetle</name>
    <dbReference type="NCBI Taxonomy" id="1661398"/>
    <lineage>
        <taxon>Eukaryota</taxon>
        <taxon>Metazoa</taxon>
        <taxon>Ecdysozoa</taxon>
        <taxon>Arthropoda</taxon>
        <taxon>Hexapoda</taxon>
        <taxon>Insecta</taxon>
        <taxon>Pterygota</taxon>
        <taxon>Neoptera</taxon>
        <taxon>Endopterygota</taxon>
        <taxon>Coleoptera</taxon>
        <taxon>Polyphaga</taxon>
        <taxon>Cucujiformia</taxon>
        <taxon>Tenebrionidae</taxon>
        <taxon>Pimeliinae</taxon>
        <taxon>Asbolus</taxon>
    </lineage>
</organism>
<dbReference type="SMART" id="SM00248">
    <property type="entry name" value="ANK"/>
    <property type="match status" value="4"/>
</dbReference>
<dbReference type="STRING" id="1661398.A0A482VK66"/>
<sequence>MNGHLDVSKALINNKAKINVNDKLGLTPLHLAAANGHLEVVKMLNRIEYKVNVNMKTIKGISPLQHATGMEDLELTKLLLENGADPNLKNNEGYAILHIIASRGDNLKMFKLLVQHGALVNISGKKGETPLHVAAGRGKTGIAKFLIENGAIVNAEDHYGLTPLYHAQGQHHEEMYH</sequence>